<protein>
    <submittedName>
        <fullName evidence="2">Uncharacterized protein</fullName>
    </submittedName>
</protein>
<feature type="transmembrane region" description="Helical" evidence="1">
    <location>
        <begin position="29"/>
        <end position="54"/>
    </location>
</feature>
<gene>
    <name evidence="2" type="ORF">BJ508DRAFT_412619</name>
</gene>
<name>A0A3N4IK40_ASCIM</name>
<organism evidence="2 3">
    <name type="scientific">Ascobolus immersus RN42</name>
    <dbReference type="NCBI Taxonomy" id="1160509"/>
    <lineage>
        <taxon>Eukaryota</taxon>
        <taxon>Fungi</taxon>
        <taxon>Dikarya</taxon>
        <taxon>Ascomycota</taxon>
        <taxon>Pezizomycotina</taxon>
        <taxon>Pezizomycetes</taxon>
        <taxon>Pezizales</taxon>
        <taxon>Ascobolaceae</taxon>
        <taxon>Ascobolus</taxon>
    </lineage>
</organism>
<keyword evidence="1" id="KW-0472">Membrane</keyword>
<dbReference type="EMBL" id="ML119658">
    <property type="protein sequence ID" value="RPA84551.1"/>
    <property type="molecule type" value="Genomic_DNA"/>
</dbReference>
<evidence type="ECO:0000256" key="1">
    <source>
        <dbReference type="SAM" id="Phobius"/>
    </source>
</evidence>
<keyword evidence="1" id="KW-0812">Transmembrane</keyword>
<evidence type="ECO:0000313" key="2">
    <source>
        <dbReference type="EMBL" id="RPA84551.1"/>
    </source>
</evidence>
<proteinExistence type="predicted"/>
<keyword evidence="1" id="KW-1133">Transmembrane helix</keyword>
<keyword evidence="3" id="KW-1185">Reference proteome</keyword>
<sequence length="70" mass="7559">MKDEVPKLGVEFIEAIPAVIEAQSRVSQFFFHIVLVVVCYSCRNVVMVLSVSFAPNPNASSSSKSPSSPS</sequence>
<accession>A0A3N4IK40</accession>
<dbReference type="Proteomes" id="UP000275078">
    <property type="component" value="Unassembled WGS sequence"/>
</dbReference>
<evidence type="ECO:0000313" key="3">
    <source>
        <dbReference type="Proteomes" id="UP000275078"/>
    </source>
</evidence>
<reference evidence="2 3" key="1">
    <citation type="journal article" date="2018" name="Nat. Ecol. Evol.">
        <title>Pezizomycetes genomes reveal the molecular basis of ectomycorrhizal truffle lifestyle.</title>
        <authorList>
            <person name="Murat C."/>
            <person name="Payen T."/>
            <person name="Noel B."/>
            <person name="Kuo A."/>
            <person name="Morin E."/>
            <person name="Chen J."/>
            <person name="Kohler A."/>
            <person name="Krizsan K."/>
            <person name="Balestrini R."/>
            <person name="Da Silva C."/>
            <person name="Montanini B."/>
            <person name="Hainaut M."/>
            <person name="Levati E."/>
            <person name="Barry K.W."/>
            <person name="Belfiori B."/>
            <person name="Cichocki N."/>
            <person name="Clum A."/>
            <person name="Dockter R.B."/>
            <person name="Fauchery L."/>
            <person name="Guy J."/>
            <person name="Iotti M."/>
            <person name="Le Tacon F."/>
            <person name="Lindquist E.A."/>
            <person name="Lipzen A."/>
            <person name="Malagnac F."/>
            <person name="Mello A."/>
            <person name="Molinier V."/>
            <person name="Miyauchi S."/>
            <person name="Poulain J."/>
            <person name="Riccioni C."/>
            <person name="Rubini A."/>
            <person name="Sitrit Y."/>
            <person name="Splivallo R."/>
            <person name="Traeger S."/>
            <person name="Wang M."/>
            <person name="Zifcakova L."/>
            <person name="Wipf D."/>
            <person name="Zambonelli A."/>
            <person name="Paolocci F."/>
            <person name="Nowrousian M."/>
            <person name="Ottonello S."/>
            <person name="Baldrian P."/>
            <person name="Spatafora J.W."/>
            <person name="Henrissat B."/>
            <person name="Nagy L.G."/>
            <person name="Aury J.M."/>
            <person name="Wincker P."/>
            <person name="Grigoriev I.V."/>
            <person name="Bonfante P."/>
            <person name="Martin F.M."/>
        </authorList>
    </citation>
    <scope>NUCLEOTIDE SEQUENCE [LARGE SCALE GENOMIC DNA]</scope>
    <source>
        <strain evidence="2 3">RN42</strain>
    </source>
</reference>
<dbReference type="AlphaFoldDB" id="A0A3N4IK40"/>